<organism evidence="1 2">
    <name type="scientific">Aspergillus sydowii CBS 593.65</name>
    <dbReference type="NCBI Taxonomy" id="1036612"/>
    <lineage>
        <taxon>Eukaryota</taxon>
        <taxon>Fungi</taxon>
        <taxon>Dikarya</taxon>
        <taxon>Ascomycota</taxon>
        <taxon>Pezizomycotina</taxon>
        <taxon>Eurotiomycetes</taxon>
        <taxon>Eurotiomycetidae</taxon>
        <taxon>Eurotiales</taxon>
        <taxon>Aspergillaceae</taxon>
        <taxon>Aspergillus</taxon>
        <taxon>Aspergillus subgen. Nidulantes</taxon>
    </lineage>
</organism>
<sequence length="187" mass="20908">MISPGCLVVSDPRIRSTQYAVATNKTNRRRSSADGSKIRLRVSECGLVTRETREDLRQGPVTPHFLYPLAPYCTFALVTFLCLGQGHCGRFCFHGIGKVLNPRTMVKPSAPKIIRGPVANQRQKIDRSEPAETLDESAFSNSASSGHHYIHTVGQLRLSNPETMITMGRPYYRRVPRVDTKRLLQGL</sequence>
<dbReference type="Proteomes" id="UP000184356">
    <property type="component" value="Unassembled WGS sequence"/>
</dbReference>
<reference evidence="2" key="1">
    <citation type="journal article" date="2017" name="Genome Biol.">
        <title>Comparative genomics reveals high biological diversity and specific adaptations in the industrially and medically important fungal genus Aspergillus.</title>
        <authorList>
            <person name="de Vries R.P."/>
            <person name="Riley R."/>
            <person name="Wiebenga A."/>
            <person name="Aguilar-Osorio G."/>
            <person name="Amillis S."/>
            <person name="Uchima C.A."/>
            <person name="Anderluh G."/>
            <person name="Asadollahi M."/>
            <person name="Askin M."/>
            <person name="Barry K."/>
            <person name="Battaglia E."/>
            <person name="Bayram O."/>
            <person name="Benocci T."/>
            <person name="Braus-Stromeyer S.A."/>
            <person name="Caldana C."/>
            <person name="Canovas D."/>
            <person name="Cerqueira G.C."/>
            <person name="Chen F."/>
            <person name="Chen W."/>
            <person name="Choi C."/>
            <person name="Clum A."/>
            <person name="Dos Santos R.A."/>
            <person name="Damasio A.R."/>
            <person name="Diallinas G."/>
            <person name="Emri T."/>
            <person name="Fekete E."/>
            <person name="Flipphi M."/>
            <person name="Freyberg S."/>
            <person name="Gallo A."/>
            <person name="Gournas C."/>
            <person name="Habgood R."/>
            <person name="Hainaut M."/>
            <person name="Harispe M.L."/>
            <person name="Henrissat B."/>
            <person name="Hilden K.S."/>
            <person name="Hope R."/>
            <person name="Hossain A."/>
            <person name="Karabika E."/>
            <person name="Karaffa L."/>
            <person name="Karanyi Z."/>
            <person name="Krasevec N."/>
            <person name="Kuo A."/>
            <person name="Kusch H."/>
            <person name="LaButti K."/>
            <person name="Lagendijk E.L."/>
            <person name="Lapidus A."/>
            <person name="Levasseur A."/>
            <person name="Lindquist E."/>
            <person name="Lipzen A."/>
            <person name="Logrieco A.F."/>
            <person name="MacCabe A."/>
            <person name="Maekelae M.R."/>
            <person name="Malavazi I."/>
            <person name="Melin P."/>
            <person name="Meyer V."/>
            <person name="Mielnichuk N."/>
            <person name="Miskei M."/>
            <person name="Molnar A.P."/>
            <person name="Mule G."/>
            <person name="Ngan C.Y."/>
            <person name="Orejas M."/>
            <person name="Orosz E."/>
            <person name="Ouedraogo J.P."/>
            <person name="Overkamp K.M."/>
            <person name="Park H.-S."/>
            <person name="Perrone G."/>
            <person name="Piumi F."/>
            <person name="Punt P.J."/>
            <person name="Ram A.F."/>
            <person name="Ramon A."/>
            <person name="Rauscher S."/>
            <person name="Record E."/>
            <person name="Riano-Pachon D.M."/>
            <person name="Robert V."/>
            <person name="Roehrig J."/>
            <person name="Ruller R."/>
            <person name="Salamov A."/>
            <person name="Salih N.S."/>
            <person name="Samson R.A."/>
            <person name="Sandor E."/>
            <person name="Sanguinetti M."/>
            <person name="Schuetze T."/>
            <person name="Sepcic K."/>
            <person name="Shelest E."/>
            <person name="Sherlock G."/>
            <person name="Sophianopoulou V."/>
            <person name="Squina F.M."/>
            <person name="Sun H."/>
            <person name="Susca A."/>
            <person name="Todd R.B."/>
            <person name="Tsang A."/>
            <person name="Unkles S.E."/>
            <person name="van de Wiele N."/>
            <person name="van Rossen-Uffink D."/>
            <person name="Oliveira J.V."/>
            <person name="Vesth T.C."/>
            <person name="Visser J."/>
            <person name="Yu J.-H."/>
            <person name="Zhou M."/>
            <person name="Andersen M.R."/>
            <person name="Archer D.B."/>
            <person name="Baker S.E."/>
            <person name="Benoit I."/>
            <person name="Brakhage A.A."/>
            <person name="Braus G.H."/>
            <person name="Fischer R."/>
            <person name="Frisvad J.C."/>
            <person name="Goldman G.H."/>
            <person name="Houbraken J."/>
            <person name="Oakley B."/>
            <person name="Pocsi I."/>
            <person name="Scazzocchio C."/>
            <person name="Seiboth B."/>
            <person name="vanKuyk P.A."/>
            <person name="Wortman J."/>
            <person name="Dyer P.S."/>
            <person name="Grigoriev I.V."/>
        </authorList>
    </citation>
    <scope>NUCLEOTIDE SEQUENCE [LARGE SCALE GENOMIC DNA]</scope>
    <source>
        <strain evidence="2">CBS 593.65</strain>
    </source>
</reference>
<dbReference type="EMBL" id="KV878586">
    <property type="protein sequence ID" value="OJJ58500.1"/>
    <property type="molecule type" value="Genomic_DNA"/>
</dbReference>
<dbReference type="GeneID" id="63769148"/>
<dbReference type="VEuPathDB" id="FungiDB:ASPSYDRAFT_950873"/>
<evidence type="ECO:0000313" key="1">
    <source>
        <dbReference type="EMBL" id="OJJ58500.1"/>
    </source>
</evidence>
<name>A0A1L9TGD9_9EURO</name>
<evidence type="ECO:0000313" key="2">
    <source>
        <dbReference type="Proteomes" id="UP000184356"/>
    </source>
</evidence>
<keyword evidence="2" id="KW-1185">Reference proteome</keyword>
<protein>
    <submittedName>
        <fullName evidence="1">Uncharacterized protein</fullName>
    </submittedName>
</protein>
<dbReference type="AlphaFoldDB" id="A0A1L9TGD9"/>
<proteinExistence type="predicted"/>
<accession>A0A1L9TGD9</accession>
<dbReference type="RefSeq" id="XP_040702306.1">
    <property type="nucleotide sequence ID" value="XM_040853075.1"/>
</dbReference>
<gene>
    <name evidence="1" type="ORF">ASPSYDRAFT_950873</name>
</gene>